<evidence type="ECO:0000256" key="5">
    <source>
        <dbReference type="ARBA" id="ARBA00023027"/>
    </source>
</evidence>
<comment type="caution">
    <text evidence="9">The sequence shown here is derived from an EMBL/GenBank/DDBJ whole genome shotgun (WGS) entry which is preliminary data.</text>
</comment>
<dbReference type="InterPro" id="IPR026590">
    <property type="entry name" value="Ssirtuin_cat_dom"/>
</dbReference>
<feature type="compositionally biased region" description="Basic and acidic residues" evidence="7">
    <location>
        <begin position="435"/>
        <end position="466"/>
    </location>
</feature>
<dbReference type="GO" id="GO:0046872">
    <property type="term" value="F:metal ion binding"/>
    <property type="evidence" value="ECO:0007669"/>
    <property type="project" value="UniProtKB-KW"/>
</dbReference>
<dbReference type="PANTHER" id="PTHR11085:SF9">
    <property type="entry name" value="NAD-DEPENDENT PROTEIN DEACETYLASE SIRTUIN-1"/>
    <property type="match status" value="1"/>
</dbReference>
<feature type="binding site" evidence="6">
    <location>
        <position position="135"/>
    </location>
    <ligand>
        <name>Zn(2+)</name>
        <dbReference type="ChEBI" id="CHEBI:29105"/>
    </ligand>
</feature>
<dbReference type="SUPFAM" id="SSF52467">
    <property type="entry name" value="DHS-like NAD/FAD-binding domain"/>
    <property type="match status" value="1"/>
</dbReference>
<dbReference type="PANTHER" id="PTHR11085">
    <property type="entry name" value="NAD-DEPENDENT PROTEIN DEACYLASE SIRTUIN-5, MITOCHONDRIAL-RELATED"/>
    <property type="match status" value="1"/>
</dbReference>
<gene>
    <name evidence="9" type="ORF">EZS28_001548</name>
</gene>
<feature type="compositionally biased region" description="Acidic residues" evidence="7">
    <location>
        <begin position="467"/>
        <end position="480"/>
    </location>
</feature>
<evidence type="ECO:0000256" key="1">
    <source>
        <dbReference type="ARBA" id="ARBA00001947"/>
    </source>
</evidence>
<dbReference type="InterPro" id="IPR026591">
    <property type="entry name" value="Sirtuin_cat_small_dom_sf"/>
</dbReference>
<dbReference type="PROSITE" id="PS51257">
    <property type="entry name" value="PROKAR_LIPOPROTEIN"/>
    <property type="match status" value="1"/>
</dbReference>
<dbReference type="PROSITE" id="PS50305">
    <property type="entry name" value="SIRTUIN"/>
    <property type="match status" value="1"/>
</dbReference>
<dbReference type="EMBL" id="SNRW01000163">
    <property type="protein sequence ID" value="KAA6402924.1"/>
    <property type="molecule type" value="Genomic_DNA"/>
</dbReference>
<reference evidence="9 10" key="1">
    <citation type="submission" date="2019-03" db="EMBL/GenBank/DDBJ databases">
        <title>Single cell metagenomics reveals metabolic interactions within the superorganism composed of flagellate Streblomastix strix and complex community of Bacteroidetes bacteria on its surface.</title>
        <authorList>
            <person name="Treitli S.C."/>
            <person name="Kolisko M."/>
            <person name="Husnik F."/>
            <person name="Keeling P."/>
            <person name="Hampl V."/>
        </authorList>
    </citation>
    <scope>NUCLEOTIDE SEQUENCE [LARGE SCALE GENOMIC DNA]</scope>
    <source>
        <strain evidence="9">ST1C</strain>
    </source>
</reference>
<evidence type="ECO:0000256" key="6">
    <source>
        <dbReference type="PROSITE-ProRule" id="PRU00236"/>
    </source>
</evidence>
<feature type="active site" description="Proton acceptor" evidence="6">
    <location>
        <position position="127"/>
    </location>
</feature>
<proteinExistence type="predicted"/>
<keyword evidence="2" id="KW-0808">Transferase</keyword>
<keyword evidence="4 6" id="KW-0862">Zinc</keyword>
<feature type="compositionally biased region" description="Basic residues" evidence="7">
    <location>
        <begin position="596"/>
        <end position="608"/>
    </location>
</feature>
<dbReference type="GO" id="GO:0017136">
    <property type="term" value="F:histone deacetylase activity, NAD-dependent"/>
    <property type="evidence" value="ECO:0007669"/>
    <property type="project" value="TreeGrafter"/>
</dbReference>
<feature type="compositionally biased region" description="Polar residues" evidence="7">
    <location>
        <begin position="527"/>
        <end position="543"/>
    </location>
</feature>
<dbReference type="Pfam" id="PF02146">
    <property type="entry name" value="SIR2"/>
    <property type="match status" value="1"/>
</dbReference>
<evidence type="ECO:0000259" key="8">
    <source>
        <dbReference type="PROSITE" id="PS50305"/>
    </source>
</evidence>
<dbReference type="OrthoDB" id="420264at2759"/>
<dbReference type="Gene3D" id="3.40.50.1220">
    <property type="entry name" value="TPP-binding domain"/>
    <property type="match status" value="1"/>
</dbReference>
<sequence>MRLPQYQTFDDAVDLIRNSKRIVVIVGAGISVSCGIPDFRSKGGFYEMIRKHGLDQPELIFDYQFFQRDPSLFYHFGKSVLPSNFIPSFTHFFLSWLDQAGKILRIFTQNIDNLEKKAGVRNVVQCHGSMGDASCLRCGHRVRIEDIQDKLEREEIAYCRICCPDEIDNDDKQSKDSDYIENIESEYENKIDEHILKSLPPIPQERLPVYKPSVVFFGEQLPLAFHYTRSKLLRNLSQYNIENLLIDDEEDLHSDANIENENDADQITDKDVCDCLIVIGSSLEVKPVCTLIYEFDEVQELSKTGQEEQENEDEMNRQIIHKQIPQILINRDIVGQRNHFDINLQGDCDDICLEIARSLGIPIGSLENERKIEMIKDMEKDNIESTKEQEQQNDAYSRAIPFTLQERKREILRIENEYRQRHGLEVLQQESIDNQIKKEDSNQKETKMIRQKEKKESYEDMKRMIEIENDEEEIQEELNEKEEQLAKEKEEKQNNLQSEVEGMAGSDNDGENEHFKHHQDLKRSKGNTKNQQQSNMEDFSQNKNKNKKDLLPVLGDRHEGLSRSFVLATSCKGQVEVTEFSDSDESQKMKNIIKPNQHKQHHQKKPGN</sequence>
<dbReference type="GO" id="GO:0005634">
    <property type="term" value="C:nucleus"/>
    <property type="evidence" value="ECO:0007669"/>
    <property type="project" value="TreeGrafter"/>
</dbReference>
<feature type="compositionally biased region" description="Basic residues" evidence="7">
    <location>
        <begin position="515"/>
        <end position="526"/>
    </location>
</feature>
<dbReference type="Proteomes" id="UP000324800">
    <property type="component" value="Unassembled WGS sequence"/>
</dbReference>
<feature type="binding site" evidence="6">
    <location>
        <position position="138"/>
    </location>
    <ligand>
        <name>Zn(2+)</name>
        <dbReference type="ChEBI" id="CHEBI:29105"/>
    </ligand>
</feature>
<feature type="compositionally biased region" description="Basic and acidic residues" evidence="7">
    <location>
        <begin position="481"/>
        <end position="493"/>
    </location>
</feature>
<feature type="region of interest" description="Disordered" evidence="7">
    <location>
        <begin position="435"/>
        <end position="555"/>
    </location>
</feature>
<dbReference type="GO" id="GO:0070403">
    <property type="term" value="F:NAD+ binding"/>
    <property type="evidence" value="ECO:0007669"/>
    <property type="project" value="InterPro"/>
</dbReference>
<feature type="binding site" evidence="6">
    <location>
        <position position="159"/>
    </location>
    <ligand>
        <name>Zn(2+)</name>
        <dbReference type="ChEBI" id="CHEBI:29105"/>
    </ligand>
</feature>
<evidence type="ECO:0000313" key="9">
    <source>
        <dbReference type="EMBL" id="KAA6402924.1"/>
    </source>
</evidence>
<keyword evidence="5" id="KW-0520">NAD</keyword>
<dbReference type="InterPro" id="IPR050134">
    <property type="entry name" value="NAD-dep_sirtuin_deacylases"/>
</dbReference>
<feature type="binding site" evidence="6">
    <location>
        <position position="163"/>
    </location>
    <ligand>
        <name>Zn(2+)</name>
        <dbReference type="ChEBI" id="CHEBI:29105"/>
    </ligand>
</feature>
<evidence type="ECO:0000256" key="2">
    <source>
        <dbReference type="ARBA" id="ARBA00022679"/>
    </source>
</evidence>
<evidence type="ECO:0000313" key="10">
    <source>
        <dbReference type="Proteomes" id="UP000324800"/>
    </source>
</evidence>
<dbReference type="InterPro" id="IPR029035">
    <property type="entry name" value="DHS-like_NAD/FAD-binding_dom"/>
</dbReference>
<feature type="domain" description="Deacetylase sirtuin-type" evidence="8">
    <location>
        <begin position="2"/>
        <end position="362"/>
    </location>
</feature>
<dbReference type="Gene3D" id="3.30.1600.10">
    <property type="entry name" value="SIR2/SIRT2 'Small Domain"/>
    <property type="match status" value="1"/>
</dbReference>
<dbReference type="InterPro" id="IPR003000">
    <property type="entry name" value="Sirtuin"/>
</dbReference>
<evidence type="ECO:0000256" key="3">
    <source>
        <dbReference type="ARBA" id="ARBA00022723"/>
    </source>
</evidence>
<comment type="cofactor">
    <cofactor evidence="1">
        <name>Zn(2+)</name>
        <dbReference type="ChEBI" id="CHEBI:29105"/>
    </cofactor>
</comment>
<name>A0A5J4X6X1_9EUKA</name>
<organism evidence="9 10">
    <name type="scientific">Streblomastix strix</name>
    <dbReference type="NCBI Taxonomy" id="222440"/>
    <lineage>
        <taxon>Eukaryota</taxon>
        <taxon>Metamonada</taxon>
        <taxon>Preaxostyla</taxon>
        <taxon>Oxymonadida</taxon>
        <taxon>Streblomastigidae</taxon>
        <taxon>Streblomastix</taxon>
    </lineage>
</organism>
<accession>A0A5J4X6X1</accession>
<evidence type="ECO:0000256" key="7">
    <source>
        <dbReference type="SAM" id="MobiDB-lite"/>
    </source>
</evidence>
<dbReference type="AlphaFoldDB" id="A0A5J4X6X1"/>
<keyword evidence="3 6" id="KW-0479">Metal-binding</keyword>
<feature type="region of interest" description="Disordered" evidence="7">
    <location>
        <begin position="574"/>
        <end position="608"/>
    </location>
</feature>
<protein>
    <submittedName>
        <fullName evidence="9">NAD-dependent histone deacetylase SIR2</fullName>
    </submittedName>
</protein>
<evidence type="ECO:0000256" key="4">
    <source>
        <dbReference type="ARBA" id="ARBA00022833"/>
    </source>
</evidence>